<name>A0ABD1GWC7_SALDI</name>
<evidence type="ECO:0000256" key="2">
    <source>
        <dbReference type="ARBA" id="ARBA00009012"/>
    </source>
</evidence>
<dbReference type="PANTHER" id="PTHR13353:SF5">
    <property type="entry name" value="TRANSMEMBRANE PROTEIN 19"/>
    <property type="match status" value="1"/>
</dbReference>
<organism evidence="7 8">
    <name type="scientific">Salvia divinorum</name>
    <name type="common">Maria pastora</name>
    <name type="synonym">Diviner's sage</name>
    <dbReference type="NCBI Taxonomy" id="28513"/>
    <lineage>
        <taxon>Eukaryota</taxon>
        <taxon>Viridiplantae</taxon>
        <taxon>Streptophyta</taxon>
        <taxon>Embryophyta</taxon>
        <taxon>Tracheophyta</taxon>
        <taxon>Spermatophyta</taxon>
        <taxon>Magnoliopsida</taxon>
        <taxon>eudicotyledons</taxon>
        <taxon>Gunneridae</taxon>
        <taxon>Pentapetalae</taxon>
        <taxon>asterids</taxon>
        <taxon>lamiids</taxon>
        <taxon>Lamiales</taxon>
        <taxon>Lamiaceae</taxon>
        <taxon>Nepetoideae</taxon>
        <taxon>Mentheae</taxon>
        <taxon>Salviinae</taxon>
        <taxon>Salvia</taxon>
        <taxon>Salvia subgen. Calosphace</taxon>
    </lineage>
</organism>
<evidence type="ECO:0000256" key="3">
    <source>
        <dbReference type="ARBA" id="ARBA00022692"/>
    </source>
</evidence>
<evidence type="ECO:0000256" key="5">
    <source>
        <dbReference type="ARBA" id="ARBA00023136"/>
    </source>
</evidence>
<comment type="subcellular location">
    <subcellularLocation>
        <location evidence="1">Membrane</location>
        <topology evidence="1">Multi-pass membrane protein</topology>
    </subcellularLocation>
</comment>
<feature type="compositionally biased region" description="Polar residues" evidence="6">
    <location>
        <begin position="105"/>
        <end position="114"/>
    </location>
</feature>
<dbReference type="AlphaFoldDB" id="A0ABD1GWC7"/>
<dbReference type="Pfam" id="PF01940">
    <property type="entry name" value="DUF92"/>
    <property type="match status" value="1"/>
</dbReference>
<keyword evidence="8" id="KW-1185">Reference proteome</keyword>
<dbReference type="GO" id="GO:0016020">
    <property type="term" value="C:membrane"/>
    <property type="evidence" value="ECO:0007669"/>
    <property type="project" value="UniProtKB-SubCell"/>
</dbReference>
<keyword evidence="3" id="KW-0812">Transmembrane</keyword>
<gene>
    <name evidence="7" type="ORF">AAHA92_16540</name>
</gene>
<evidence type="ECO:0000313" key="7">
    <source>
        <dbReference type="EMBL" id="KAL1548294.1"/>
    </source>
</evidence>
<accession>A0ABD1GWC7</accession>
<dbReference type="PANTHER" id="PTHR13353">
    <property type="entry name" value="TRANSMEMBRANE PROTEIN 19"/>
    <property type="match status" value="1"/>
</dbReference>
<dbReference type="EMBL" id="JBEAFC010000007">
    <property type="protein sequence ID" value="KAL1548294.1"/>
    <property type="molecule type" value="Genomic_DNA"/>
</dbReference>
<sequence length="312" mass="34676">MNRDFKIDCDNDQWEQIVKVDANARLMRNKSWPLWEDWKEVFGKDRATDGVSEVMHEAFNDFSPNTDVQEGPVANEYNVNLEDLPANTPTPEQVPPEAPEDGAGQNVQGSQQGKNHGKKRKSPEGSDAFIAILGKLHEDTNSRLDRLTERIGYEFDVSKSRKEVYNILGTIGITLQEQFDAAEYIFAKVDRIDLFKCLPEHARHPYLVTTFKTVPKGTEGAISIEGTVARLCASIFLASVGFLMAEINVTECIICVIASQIANVGESVNGASLQEKEGFKWLNNDVANIINISLGSSLAVLMQQQVLRSRTS</sequence>
<reference evidence="7 8" key="1">
    <citation type="submission" date="2024-06" db="EMBL/GenBank/DDBJ databases">
        <title>A chromosome level genome sequence of Diviner's sage (Salvia divinorum).</title>
        <authorList>
            <person name="Ford S.A."/>
            <person name="Ro D.-K."/>
            <person name="Ness R.W."/>
            <person name="Phillips M.A."/>
        </authorList>
    </citation>
    <scope>NUCLEOTIDE SEQUENCE [LARGE SCALE GENOMIC DNA]</scope>
    <source>
        <strain evidence="7">SAF-2024a</strain>
        <tissue evidence="7">Leaf</tissue>
    </source>
</reference>
<comment type="caution">
    <text evidence="7">The sequence shown here is derived from an EMBL/GenBank/DDBJ whole genome shotgun (WGS) entry which is preliminary data.</text>
</comment>
<proteinExistence type="inferred from homology"/>
<comment type="similarity">
    <text evidence="2">Belongs to the TMEM19 family.</text>
</comment>
<evidence type="ECO:0000256" key="4">
    <source>
        <dbReference type="ARBA" id="ARBA00022989"/>
    </source>
</evidence>
<evidence type="ECO:0000256" key="1">
    <source>
        <dbReference type="ARBA" id="ARBA00004141"/>
    </source>
</evidence>
<dbReference type="Proteomes" id="UP001567538">
    <property type="component" value="Unassembled WGS sequence"/>
</dbReference>
<evidence type="ECO:0000313" key="8">
    <source>
        <dbReference type="Proteomes" id="UP001567538"/>
    </source>
</evidence>
<keyword evidence="5" id="KW-0472">Membrane</keyword>
<feature type="region of interest" description="Disordered" evidence="6">
    <location>
        <begin position="82"/>
        <end position="124"/>
    </location>
</feature>
<protein>
    <submittedName>
        <fullName evidence="7">Uncharacterized protein</fullName>
    </submittedName>
</protein>
<evidence type="ECO:0000256" key="6">
    <source>
        <dbReference type="SAM" id="MobiDB-lite"/>
    </source>
</evidence>
<keyword evidence="4" id="KW-1133">Transmembrane helix</keyword>
<dbReference type="InterPro" id="IPR002794">
    <property type="entry name" value="DUF92_TMEM19"/>
</dbReference>